<keyword evidence="3" id="KW-1185">Reference proteome</keyword>
<keyword evidence="1" id="KW-0175">Coiled coil</keyword>
<proteinExistence type="predicted"/>
<sequence length="70" mass="8194">MSDEFFELQQQIQSDERELAQLAIREADLIGYVERSGYNIATQRETLLSEMRALQDRIHKQRKLLAALKS</sequence>
<evidence type="ECO:0000256" key="1">
    <source>
        <dbReference type="SAM" id="Coils"/>
    </source>
</evidence>
<organism evidence="2 3">
    <name type="scientific">Granulicella cerasi</name>
    <dbReference type="NCBI Taxonomy" id="741063"/>
    <lineage>
        <taxon>Bacteria</taxon>
        <taxon>Pseudomonadati</taxon>
        <taxon>Acidobacteriota</taxon>
        <taxon>Terriglobia</taxon>
        <taxon>Terriglobales</taxon>
        <taxon>Acidobacteriaceae</taxon>
        <taxon>Granulicella</taxon>
    </lineage>
</organism>
<dbReference type="RefSeq" id="WP_263371808.1">
    <property type="nucleotide sequence ID" value="NZ_JAGSYD010000003.1"/>
</dbReference>
<name>A0ABW1Z8D2_9BACT</name>
<reference evidence="3" key="1">
    <citation type="journal article" date="2019" name="Int. J. Syst. Evol. Microbiol.">
        <title>The Global Catalogue of Microorganisms (GCM) 10K type strain sequencing project: providing services to taxonomists for standard genome sequencing and annotation.</title>
        <authorList>
            <consortium name="The Broad Institute Genomics Platform"/>
            <consortium name="The Broad Institute Genome Sequencing Center for Infectious Disease"/>
            <person name="Wu L."/>
            <person name="Ma J."/>
        </authorList>
    </citation>
    <scope>NUCLEOTIDE SEQUENCE [LARGE SCALE GENOMIC DNA]</scope>
    <source>
        <strain evidence="3">CGMCC 1.16026</strain>
    </source>
</reference>
<gene>
    <name evidence="2" type="ORF">ACFQBQ_07540</name>
</gene>
<evidence type="ECO:0000313" key="2">
    <source>
        <dbReference type="EMBL" id="MFC6645439.1"/>
    </source>
</evidence>
<protein>
    <submittedName>
        <fullName evidence="2">Uncharacterized protein</fullName>
    </submittedName>
</protein>
<comment type="caution">
    <text evidence="2">The sequence shown here is derived from an EMBL/GenBank/DDBJ whole genome shotgun (WGS) entry which is preliminary data.</text>
</comment>
<evidence type="ECO:0000313" key="3">
    <source>
        <dbReference type="Proteomes" id="UP001596391"/>
    </source>
</evidence>
<dbReference type="Proteomes" id="UP001596391">
    <property type="component" value="Unassembled WGS sequence"/>
</dbReference>
<dbReference type="EMBL" id="JBHSWI010000001">
    <property type="protein sequence ID" value="MFC6645439.1"/>
    <property type="molecule type" value="Genomic_DNA"/>
</dbReference>
<feature type="coiled-coil region" evidence="1">
    <location>
        <begin position="5"/>
        <end position="64"/>
    </location>
</feature>
<accession>A0ABW1Z8D2</accession>